<sequence>MELTPELREKKRLIIDGLKKTYKVQYDAVQPIPYIKDRLYCVDKVFVEGGVEVCLASELTRDTGGSWERLESYKNIYTDFRLHFKRRIIQGEPGYGKSTLTLQLAYDWCNDVWNSSMRNVEILILLRLRQLGGIKSIYRAIKLFLLAHERRVTVDDIKKIVQSCSSVNIILDGYDEYPNRDSNSNNDVDKMIVMKLFQNVDVTVTTRYLPKVLKETKRAKPTGFDEEARDEYIRKAVVGDNDEAVEQIKRRLYENSVLADICQVPLIFVMFAHMAHDLKHFMKFTSVTHFFKYMIRCFHEHLKRKFKDTRQNIFYNHETEHQELDEIAFEGLNKNNQQLSWNKIAFQERVGKEFYDQYISIGILIEEK</sequence>
<dbReference type="AlphaFoldDB" id="A0A2G8LDQ8"/>
<evidence type="ECO:0000313" key="2">
    <source>
        <dbReference type="EMBL" id="PIK58357.1"/>
    </source>
</evidence>
<dbReference type="EMBL" id="MRZV01000115">
    <property type="protein sequence ID" value="PIK58357.1"/>
    <property type="molecule type" value="Genomic_DNA"/>
</dbReference>
<organism evidence="2 3">
    <name type="scientific">Stichopus japonicus</name>
    <name type="common">Sea cucumber</name>
    <dbReference type="NCBI Taxonomy" id="307972"/>
    <lineage>
        <taxon>Eukaryota</taxon>
        <taxon>Metazoa</taxon>
        <taxon>Echinodermata</taxon>
        <taxon>Eleutherozoa</taxon>
        <taxon>Echinozoa</taxon>
        <taxon>Holothuroidea</taxon>
        <taxon>Aspidochirotacea</taxon>
        <taxon>Aspidochirotida</taxon>
        <taxon>Stichopodidae</taxon>
        <taxon>Apostichopus</taxon>
    </lineage>
</organism>
<dbReference type="OrthoDB" id="120976at2759"/>
<dbReference type="InterPro" id="IPR027417">
    <property type="entry name" value="P-loop_NTPase"/>
</dbReference>
<feature type="domain" description="NACHT" evidence="1">
    <location>
        <begin position="88"/>
        <end position="236"/>
    </location>
</feature>
<comment type="caution">
    <text evidence="2">The sequence shown here is derived from an EMBL/GenBank/DDBJ whole genome shotgun (WGS) entry which is preliminary data.</text>
</comment>
<dbReference type="Gene3D" id="3.40.50.300">
    <property type="entry name" value="P-loop containing nucleotide triphosphate hydrolases"/>
    <property type="match status" value="1"/>
</dbReference>
<keyword evidence="3" id="KW-1185">Reference proteome</keyword>
<accession>A0A2G8LDQ8</accession>
<name>A0A2G8LDQ8_STIJA</name>
<dbReference type="SUPFAM" id="SSF52540">
    <property type="entry name" value="P-loop containing nucleoside triphosphate hydrolases"/>
    <property type="match status" value="1"/>
</dbReference>
<proteinExistence type="predicted"/>
<dbReference type="InterPro" id="IPR007111">
    <property type="entry name" value="NACHT_NTPase"/>
</dbReference>
<protein>
    <submittedName>
        <fullName evidence="2">Putative NLR family CARD domain-containing protein 4</fullName>
    </submittedName>
</protein>
<evidence type="ECO:0000259" key="1">
    <source>
        <dbReference type="Pfam" id="PF05729"/>
    </source>
</evidence>
<dbReference type="Proteomes" id="UP000230750">
    <property type="component" value="Unassembled WGS sequence"/>
</dbReference>
<dbReference type="Pfam" id="PF05729">
    <property type="entry name" value="NACHT"/>
    <property type="match status" value="1"/>
</dbReference>
<dbReference type="PANTHER" id="PTHR46312">
    <property type="entry name" value="NACHT DOMAIN-CONTAINING PROTEIN"/>
    <property type="match status" value="1"/>
</dbReference>
<dbReference type="PANTHER" id="PTHR46312:SF2">
    <property type="entry name" value="NUCLEOTIDE-BINDING OLIGOMERIZATION DOMAIN-CONTAINING PROTEIN 2-LIKE"/>
    <property type="match status" value="1"/>
</dbReference>
<reference evidence="2 3" key="1">
    <citation type="journal article" date="2017" name="PLoS Biol.">
        <title>The sea cucumber genome provides insights into morphological evolution and visceral regeneration.</title>
        <authorList>
            <person name="Zhang X."/>
            <person name="Sun L."/>
            <person name="Yuan J."/>
            <person name="Sun Y."/>
            <person name="Gao Y."/>
            <person name="Zhang L."/>
            <person name="Li S."/>
            <person name="Dai H."/>
            <person name="Hamel J.F."/>
            <person name="Liu C."/>
            <person name="Yu Y."/>
            <person name="Liu S."/>
            <person name="Lin W."/>
            <person name="Guo K."/>
            <person name="Jin S."/>
            <person name="Xu P."/>
            <person name="Storey K.B."/>
            <person name="Huan P."/>
            <person name="Zhang T."/>
            <person name="Zhou Y."/>
            <person name="Zhang J."/>
            <person name="Lin C."/>
            <person name="Li X."/>
            <person name="Xing L."/>
            <person name="Huo D."/>
            <person name="Sun M."/>
            <person name="Wang L."/>
            <person name="Mercier A."/>
            <person name="Li F."/>
            <person name="Yang H."/>
            <person name="Xiang J."/>
        </authorList>
    </citation>
    <scope>NUCLEOTIDE SEQUENCE [LARGE SCALE GENOMIC DNA]</scope>
    <source>
        <strain evidence="2">Shaxun</strain>
        <tissue evidence="2">Muscle</tissue>
    </source>
</reference>
<gene>
    <name evidence="2" type="ORF">BSL78_04745</name>
</gene>
<evidence type="ECO:0000313" key="3">
    <source>
        <dbReference type="Proteomes" id="UP000230750"/>
    </source>
</evidence>